<evidence type="ECO:0000313" key="3">
    <source>
        <dbReference type="Proteomes" id="UP000775213"/>
    </source>
</evidence>
<accession>A0AAV7HQJ4</accession>
<feature type="transmembrane region" description="Helical" evidence="1">
    <location>
        <begin position="168"/>
        <end position="189"/>
    </location>
</feature>
<dbReference type="EMBL" id="JAGFBR010000002">
    <property type="protein sequence ID" value="KAH0470059.1"/>
    <property type="molecule type" value="Genomic_DNA"/>
</dbReference>
<keyword evidence="3" id="KW-1185">Reference proteome</keyword>
<dbReference type="AlphaFoldDB" id="A0AAV7HQJ4"/>
<sequence>MASASMRSLTRACLLSLRPPTTIPKAAPAARAPLPSLTTRATPRSSAFRFLAFSRSPVELACCSGYVFPLHTVVAEAKITLLLNFASRSYRALSQANILSGQKRKKKRKQRKKVQVGDVECIFALLEFMPLNRAKAMCLTSETVTPLYIFMFRIINIFIPIDASVQELFSLNAIVLSILESFSIFLYLMHFPLKFDIILYTTLTQDIRTCPTNELIFTLNIQKNIIFNKKKFNNFKAHISQNIIRKGCFPCDRKLCFATNITSLYKKMNYLYLKKKMLLQRSVIISQIIEDYNKLLYFIDKFEKSVIENKNNGFYFKMLRKESFDVIIINHKNENEIRKERVLNTKDALRLC</sequence>
<dbReference type="Proteomes" id="UP000775213">
    <property type="component" value="Unassembled WGS sequence"/>
</dbReference>
<proteinExistence type="predicted"/>
<name>A0AAV7HQJ4_DENCH</name>
<evidence type="ECO:0000313" key="2">
    <source>
        <dbReference type="EMBL" id="KAH0470059.1"/>
    </source>
</evidence>
<feature type="transmembrane region" description="Helical" evidence="1">
    <location>
        <begin position="143"/>
        <end position="161"/>
    </location>
</feature>
<keyword evidence="1" id="KW-0812">Transmembrane</keyword>
<organism evidence="2 3">
    <name type="scientific">Dendrobium chrysotoxum</name>
    <name type="common">Orchid</name>
    <dbReference type="NCBI Taxonomy" id="161865"/>
    <lineage>
        <taxon>Eukaryota</taxon>
        <taxon>Viridiplantae</taxon>
        <taxon>Streptophyta</taxon>
        <taxon>Embryophyta</taxon>
        <taxon>Tracheophyta</taxon>
        <taxon>Spermatophyta</taxon>
        <taxon>Magnoliopsida</taxon>
        <taxon>Liliopsida</taxon>
        <taxon>Asparagales</taxon>
        <taxon>Orchidaceae</taxon>
        <taxon>Epidendroideae</taxon>
        <taxon>Malaxideae</taxon>
        <taxon>Dendrobiinae</taxon>
        <taxon>Dendrobium</taxon>
    </lineage>
</organism>
<gene>
    <name evidence="2" type="ORF">IEQ34_001617</name>
</gene>
<protein>
    <submittedName>
        <fullName evidence="2">Uncharacterized protein</fullName>
    </submittedName>
</protein>
<reference evidence="2 3" key="1">
    <citation type="journal article" date="2021" name="Hortic Res">
        <title>Chromosome-scale assembly of the Dendrobium chrysotoxum genome enhances the understanding of orchid evolution.</title>
        <authorList>
            <person name="Zhang Y."/>
            <person name="Zhang G.Q."/>
            <person name="Zhang D."/>
            <person name="Liu X.D."/>
            <person name="Xu X.Y."/>
            <person name="Sun W.H."/>
            <person name="Yu X."/>
            <person name="Zhu X."/>
            <person name="Wang Z.W."/>
            <person name="Zhao X."/>
            <person name="Zhong W.Y."/>
            <person name="Chen H."/>
            <person name="Yin W.L."/>
            <person name="Huang T."/>
            <person name="Niu S.C."/>
            <person name="Liu Z.J."/>
        </authorList>
    </citation>
    <scope>NUCLEOTIDE SEQUENCE [LARGE SCALE GENOMIC DNA]</scope>
    <source>
        <strain evidence="2">Lindl</strain>
    </source>
</reference>
<keyword evidence="1" id="KW-1133">Transmembrane helix</keyword>
<evidence type="ECO:0000256" key="1">
    <source>
        <dbReference type="SAM" id="Phobius"/>
    </source>
</evidence>
<keyword evidence="1" id="KW-0472">Membrane</keyword>
<comment type="caution">
    <text evidence="2">The sequence shown here is derived from an EMBL/GenBank/DDBJ whole genome shotgun (WGS) entry which is preliminary data.</text>
</comment>